<evidence type="ECO:0008006" key="3">
    <source>
        <dbReference type="Google" id="ProtNLM"/>
    </source>
</evidence>
<dbReference type="KEGG" id="lrs:PX52LOC_06937"/>
<evidence type="ECO:0000313" key="1">
    <source>
        <dbReference type="EMBL" id="QEL19856.1"/>
    </source>
</evidence>
<keyword evidence="2" id="KW-1185">Reference proteome</keyword>
<accession>A0A5C1APB8</accession>
<evidence type="ECO:0000313" key="2">
    <source>
        <dbReference type="Proteomes" id="UP000324974"/>
    </source>
</evidence>
<proteinExistence type="predicted"/>
<organism evidence="1 2">
    <name type="scientific">Limnoglobus roseus</name>
    <dbReference type="NCBI Taxonomy" id="2598579"/>
    <lineage>
        <taxon>Bacteria</taxon>
        <taxon>Pseudomonadati</taxon>
        <taxon>Planctomycetota</taxon>
        <taxon>Planctomycetia</taxon>
        <taxon>Gemmatales</taxon>
        <taxon>Gemmataceae</taxon>
        <taxon>Limnoglobus</taxon>
    </lineage>
</organism>
<dbReference type="Proteomes" id="UP000324974">
    <property type="component" value="Chromosome"/>
</dbReference>
<protein>
    <recommendedName>
        <fullName evidence="3">Tetratricopeptide repeat protein</fullName>
    </recommendedName>
</protein>
<dbReference type="SUPFAM" id="SSF48452">
    <property type="entry name" value="TPR-like"/>
    <property type="match status" value="1"/>
</dbReference>
<gene>
    <name evidence="1" type="ORF">PX52LOC_06937</name>
</gene>
<dbReference type="AlphaFoldDB" id="A0A5C1APB8"/>
<sequence length="100" mass="11174">MLDGGGGLKREVGGPILVFQSRFAGEVHENALRIRRAAIAPYPPFVAEIFLHLATCRDAAGDRKGAEEMFVAGLDAVRRRYGENHVKTLQIYYMFAHFHT</sequence>
<dbReference type="InterPro" id="IPR011990">
    <property type="entry name" value="TPR-like_helical_dom_sf"/>
</dbReference>
<name>A0A5C1APB8_9BACT</name>
<reference evidence="2" key="1">
    <citation type="submission" date="2019-08" db="EMBL/GenBank/DDBJ databases">
        <title>Limnoglobus roseus gen. nov., sp. nov., a novel freshwater planctomycete with a giant genome from the family Gemmataceae.</title>
        <authorList>
            <person name="Kulichevskaya I.S."/>
            <person name="Naumoff D.G."/>
            <person name="Miroshnikov K."/>
            <person name="Ivanova A."/>
            <person name="Philippov D.A."/>
            <person name="Hakobyan A."/>
            <person name="Rijpstra I.C."/>
            <person name="Sinninghe Damste J.S."/>
            <person name="Liesack W."/>
            <person name="Dedysh S.N."/>
        </authorList>
    </citation>
    <scope>NUCLEOTIDE SEQUENCE [LARGE SCALE GENOMIC DNA]</scope>
    <source>
        <strain evidence="2">PX52</strain>
    </source>
</reference>
<dbReference type="EMBL" id="CP042425">
    <property type="protein sequence ID" value="QEL19856.1"/>
    <property type="molecule type" value="Genomic_DNA"/>
</dbReference>
<dbReference type="Gene3D" id="1.25.40.10">
    <property type="entry name" value="Tetratricopeptide repeat domain"/>
    <property type="match status" value="1"/>
</dbReference>